<dbReference type="EMBL" id="VSSQ01082726">
    <property type="protein sequence ID" value="MPN31256.1"/>
    <property type="molecule type" value="Genomic_DNA"/>
</dbReference>
<evidence type="ECO:0000313" key="1">
    <source>
        <dbReference type="EMBL" id="MPN31256.1"/>
    </source>
</evidence>
<dbReference type="AlphaFoldDB" id="A0A645GYC7"/>
<gene>
    <name evidence="1" type="ORF">SDC9_178730</name>
</gene>
<sequence length="102" mass="11512">MINQCTDGTCGAGQGRGIPSRPRTLGIRVHALSENGYLDGPGNICQLRSRRTDRDPDARLLGHLFAYLRQLKGPVAVNLRIRFEVHYHCGLRQPTHFFRTSR</sequence>
<name>A0A645GYC7_9ZZZZ</name>
<proteinExistence type="predicted"/>
<protein>
    <submittedName>
        <fullName evidence="1">Uncharacterized protein</fullName>
    </submittedName>
</protein>
<accession>A0A645GYC7</accession>
<comment type="caution">
    <text evidence="1">The sequence shown here is derived from an EMBL/GenBank/DDBJ whole genome shotgun (WGS) entry which is preliminary data.</text>
</comment>
<reference evidence="1" key="1">
    <citation type="submission" date="2019-08" db="EMBL/GenBank/DDBJ databases">
        <authorList>
            <person name="Kucharzyk K."/>
            <person name="Murdoch R.W."/>
            <person name="Higgins S."/>
            <person name="Loffler F."/>
        </authorList>
    </citation>
    <scope>NUCLEOTIDE SEQUENCE</scope>
</reference>
<organism evidence="1">
    <name type="scientific">bioreactor metagenome</name>
    <dbReference type="NCBI Taxonomy" id="1076179"/>
    <lineage>
        <taxon>unclassified sequences</taxon>
        <taxon>metagenomes</taxon>
        <taxon>ecological metagenomes</taxon>
    </lineage>
</organism>